<evidence type="ECO:0000313" key="3">
    <source>
        <dbReference type="Ensembl" id="ENSSLDP00000012829.1"/>
    </source>
</evidence>
<dbReference type="Pfam" id="PF13895">
    <property type="entry name" value="Ig_2"/>
    <property type="match status" value="1"/>
</dbReference>
<reference evidence="3" key="1">
    <citation type="submission" date="2025-08" db="UniProtKB">
        <authorList>
            <consortium name="Ensembl"/>
        </authorList>
    </citation>
    <scope>IDENTIFICATION</scope>
</reference>
<dbReference type="STRING" id="1841481.ENSSLDP00000012829"/>
<dbReference type="Gene3D" id="2.60.40.10">
    <property type="entry name" value="Immunoglobulins"/>
    <property type="match status" value="1"/>
</dbReference>
<evidence type="ECO:0000259" key="2">
    <source>
        <dbReference type="PROSITE" id="PS50835"/>
    </source>
</evidence>
<organism evidence="3 4">
    <name type="scientific">Seriola lalandi dorsalis</name>
    <dbReference type="NCBI Taxonomy" id="1841481"/>
    <lineage>
        <taxon>Eukaryota</taxon>
        <taxon>Metazoa</taxon>
        <taxon>Chordata</taxon>
        <taxon>Craniata</taxon>
        <taxon>Vertebrata</taxon>
        <taxon>Euteleostomi</taxon>
        <taxon>Actinopterygii</taxon>
        <taxon>Neopterygii</taxon>
        <taxon>Teleostei</taxon>
        <taxon>Neoteleostei</taxon>
        <taxon>Acanthomorphata</taxon>
        <taxon>Carangaria</taxon>
        <taxon>Carangiformes</taxon>
        <taxon>Carangidae</taxon>
        <taxon>Seriola</taxon>
    </lineage>
</organism>
<dbReference type="InterPro" id="IPR013783">
    <property type="entry name" value="Ig-like_fold"/>
</dbReference>
<feature type="signal peptide" evidence="1">
    <location>
        <begin position="1"/>
        <end position="17"/>
    </location>
</feature>
<evidence type="ECO:0000256" key="1">
    <source>
        <dbReference type="SAM" id="SignalP"/>
    </source>
</evidence>
<protein>
    <recommendedName>
        <fullName evidence="2">Ig-like domain-containing protein</fullName>
    </recommendedName>
</protein>
<keyword evidence="4" id="KW-1185">Reference proteome</keyword>
<dbReference type="InterPro" id="IPR007110">
    <property type="entry name" value="Ig-like_dom"/>
</dbReference>
<dbReference type="GeneTree" id="ENSGT00940000172673"/>
<evidence type="ECO:0000313" key="4">
    <source>
        <dbReference type="Proteomes" id="UP000261360"/>
    </source>
</evidence>
<keyword evidence="1" id="KW-0732">Signal</keyword>
<reference evidence="3" key="2">
    <citation type="submission" date="2025-09" db="UniProtKB">
        <authorList>
            <consortium name="Ensembl"/>
        </authorList>
    </citation>
    <scope>IDENTIFICATION</scope>
</reference>
<feature type="domain" description="Ig-like" evidence="2">
    <location>
        <begin position="26"/>
        <end position="94"/>
    </location>
</feature>
<dbReference type="InterPro" id="IPR036179">
    <property type="entry name" value="Ig-like_dom_sf"/>
</dbReference>
<dbReference type="PROSITE" id="PS50835">
    <property type="entry name" value="IG_LIKE"/>
    <property type="match status" value="1"/>
</dbReference>
<feature type="chain" id="PRO_5017382675" description="Ig-like domain-containing protein" evidence="1">
    <location>
        <begin position="18"/>
        <end position="146"/>
    </location>
</feature>
<sequence length="146" mass="16555">DLQLIAVISLLLTLVLFSPLRYQTQNSVSFSCHINVSSGWEYLWYKDGTPLAESENSHNISSVVTANTGSYSCQVKRGTNEVFQSDQSQAVRLNVNGRFCFLPLSFFSMHASVECVYHSFYCVCCRATTGSHNPVRESKDMWNYTW</sequence>
<dbReference type="AlphaFoldDB" id="A0A3B4X5C2"/>
<dbReference type="Proteomes" id="UP000261360">
    <property type="component" value="Unplaced"/>
</dbReference>
<dbReference type="SUPFAM" id="SSF48726">
    <property type="entry name" value="Immunoglobulin"/>
    <property type="match status" value="1"/>
</dbReference>
<accession>A0A3B4X5C2</accession>
<name>A0A3B4X5C2_SERLL</name>
<dbReference type="Ensembl" id="ENSSLDT00000013298.1">
    <property type="protein sequence ID" value="ENSSLDP00000012829.1"/>
    <property type="gene ID" value="ENSSLDG00000010214.1"/>
</dbReference>
<proteinExistence type="predicted"/>